<dbReference type="Proteomes" id="UP001374579">
    <property type="component" value="Unassembled WGS sequence"/>
</dbReference>
<evidence type="ECO:0000313" key="2">
    <source>
        <dbReference type="Proteomes" id="UP001374579"/>
    </source>
</evidence>
<gene>
    <name evidence="1" type="ORF">V1264_009479</name>
</gene>
<organism evidence="1 2">
    <name type="scientific">Littorina saxatilis</name>
    <dbReference type="NCBI Taxonomy" id="31220"/>
    <lineage>
        <taxon>Eukaryota</taxon>
        <taxon>Metazoa</taxon>
        <taxon>Spiralia</taxon>
        <taxon>Lophotrochozoa</taxon>
        <taxon>Mollusca</taxon>
        <taxon>Gastropoda</taxon>
        <taxon>Caenogastropoda</taxon>
        <taxon>Littorinimorpha</taxon>
        <taxon>Littorinoidea</taxon>
        <taxon>Littorinidae</taxon>
        <taxon>Littorina</taxon>
    </lineage>
</organism>
<keyword evidence="2" id="KW-1185">Reference proteome</keyword>
<protein>
    <submittedName>
        <fullName evidence="1">Uncharacterized protein</fullName>
    </submittedName>
</protein>
<dbReference type="AlphaFoldDB" id="A0AAN9ART4"/>
<sequence length="80" mass="8506">MCVDASKPSGECCATCPNGRNCRIPSTGEVISAGLPVYRNGMRCECPPQSHALPGIQRPEHYTAVCKEVATTTPPFTTIP</sequence>
<accession>A0AAN9ART4</accession>
<comment type="caution">
    <text evidence="1">The sequence shown here is derived from an EMBL/GenBank/DDBJ whole genome shotgun (WGS) entry which is preliminary data.</text>
</comment>
<proteinExistence type="predicted"/>
<reference evidence="1 2" key="1">
    <citation type="submission" date="2024-02" db="EMBL/GenBank/DDBJ databases">
        <title>Chromosome-scale genome assembly of the rough periwinkle Littorina saxatilis.</title>
        <authorList>
            <person name="De Jode A."/>
            <person name="Faria R."/>
            <person name="Formenti G."/>
            <person name="Sims Y."/>
            <person name="Smith T.P."/>
            <person name="Tracey A."/>
            <person name="Wood J.M.D."/>
            <person name="Zagrodzka Z.B."/>
            <person name="Johannesson K."/>
            <person name="Butlin R.K."/>
            <person name="Leder E.H."/>
        </authorList>
    </citation>
    <scope>NUCLEOTIDE SEQUENCE [LARGE SCALE GENOMIC DNA]</scope>
    <source>
        <strain evidence="1">Snail1</strain>
        <tissue evidence="1">Muscle</tissue>
    </source>
</reference>
<evidence type="ECO:0000313" key="1">
    <source>
        <dbReference type="EMBL" id="KAK7091851.1"/>
    </source>
</evidence>
<name>A0AAN9ART4_9CAEN</name>
<dbReference type="EMBL" id="JBAMIC010000022">
    <property type="protein sequence ID" value="KAK7091851.1"/>
    <property type="molecule type" value="Genomic_DNA"/>
</dbReference>